<gene>
    <name evidence="1" type="ORF">K2U94_09795</name>
</gene>
<evidence type="ECO:0000313" key="1">
    <source>
        <dbReference type="EMBL" id="MCI4683055.1"/>
    </source>
</evidence>
<keyword evidence="2" id="KW-1185">Reference proteome</keyword>
<evidence type="ECO:0000313" key="2">
    <source>
        <dbReference type="Proteomes" id="UP001139104"/>
    </source>
</evidence>
<organism evidence="1 2">
    <name type="scientific">Candidatus Rhodoblastus alkanivorans</name>
    <dbReference type="NCBI Taxonomy" id="2954117"/>
    <lineage>
        <taxon>Bacteria</taxon>
        <taxon>Pseudomonadati</taxon>
        <taxon>Pseudomonadota</taxon>
        <taxon>Alphaproteobacteria</taxon>
        <taxon>Hyphomicrobiales</taxon>
        <taxon>Rhodoblastaceae</taxon>
        <taxon>Rhodoblastus</taxon>
    </lineage>
</organism>
<comment type="caution">
    <text evidence="1">The sequence shown here is derived from an EMBL/GenBank/DDBJ whole genome shotgun (WGS) entry which is preliminary data.</text>
</comment>
<dbReference type="RefSeq" id="WP_243067027.1">
    <property type="nucleotide sequence ID" value="NZ_JAIVFK010000012.1"/>
</dbReference>
<protein>
    <submittedName>
        <fullName evidence="1">Uncharacterized protein</fullName>
    </submittedName>
</protein>
<dbReference type="Proteomes" id="UP001139104">
    <property type="component" value="Unassembled WGS sequence"/>
</dbReference>
<accession>A0ABS9Z6Q4</accession>
<name>A0ABS9Z6Q4_9HYPH</name>
<dbReference type="EMBL" id="JAIVFP010000001">
    <property type="protein sequence ID" value="MCI4683055.1"/>
    <property type="molecule type" value="Genomic_DNA"/>
</dbReference>
<sequence>MRSSIHLMPTLFLLALLGFFALSYLSPASQVLAESGARIIGAAEQADAETPQSPQCEFREVEADEGYGVSHKEIRRICR</sequence>
<proteinExistence type="predicted"/>
<reference evidence="1" key="1">
    <citation type="journal article" date="2022" name="ISME J.">
        <title>Identification of active gaseous-alkane degraders at natural gas seeps.</title>
        <authorList>
            <person name="Farhan Ul Haque M."/>
            <person name="Hernandez M."/>
            <person name="Crombie A.T."/>
            <person name="Murrell J.C."/>
        </authorList>
    </citation>
    <scope>NUCLEOTIDE SEQUENCE</scope>
    <source>
        <strain evidence="1">PC2</strain>
    </source>
</reference>